<organism evidence="2 3">
    <name type="scientific">Flavonifractor plautii</name>
    <name type="common">Fusobacterium plautii</name>
    <dbReference type="NCBI Taxonomy" id="292800"/>
    <lineage>
        <taxon>Bacteria</taxon>
        <taxon>Bacillati</taxon>
        <taxon>Bacillota</taxon>
        <taxon>Clostridia</taxon>
        <taxon>Eubacteriales</taxon>
        <taxon>Oscillospiraceae</taxon>
        <taxon>Flavonifractor</taxon>
    </lineage>
</organism>
<evidence type="ECO:0000313" key="3">
    <source>
        <dbReference type="Proteomes" id="UP000595792"/>
    </source>
</evidence>
<evidence type="ECO:0000256" key="1">
    <source>
        <dbReference type="SAM" id="Phobius"/>
    </source>
</evidence>
<dbReference type="KEGG" id="fpla:A4U99_12715"/>
<accession>A0AAX1KP99</accession>
<name>A0AAX1KP99_FLAPL</name>
<gene>
    <name evidence="2" type="ORF">I5Q84_14940</name>
</gene>
<protein>
    <recommendedName>
        <fullName evidence="4">DUF4174 domain-containing protein</fullName>
    </recommendedName>
</protein>
<proteinExistence type="predicted"/>
<evidence type="ECO:0000313" key="2">
    <source>
        <dbReference type="EMBL" id="QQR07790.1"/>
    </source>
</evidence>
<feature type="transmembrane region" description="Helical" evidence="1">
    <location>
        <begin position="20"/>
        <end position="39"/>
    </location>
</feature>
<reference evidence="2 3" key="1">
    <citation type="submission" date="2020-11" db="EMBL/GenBank/DDBJ databases">
        <title>Closed and high quality bacterial genomes of the OMM12 community.</title>
        <authorList>
            <person name="Marbouty M."/>
            <person name="Lamy-Besnier Q."/>
            <person name="Debarbieux L."/>
            <person name="Koszul R."/>
        </authorList>
    </citation>
    <scope>NUCLEOTIDE SEQUENCE [LARGE SCALE GENOMIC DNA]</scope>
    <source>
        <strain evidence="2 3">YL31</strain>
    </source>
</reference>
<sequence length="162" mass="17759">MEATKKGACMDMGSRRMQIVGIVLAVLMAAMLAVTLWAYRPVSLAEAADARTGLEPKVVVVVRLDEMDGNGTSHEYQAYDPALLEQMELLVDTARLRLVRRSSIAPLDSMCKIVIIGEDNIICSFDYNLDTNAIYIGDRIYALRSTQSEPLSELTAAICGEV</sequence>
<keyword evidence="1" id="KW-0812">Transmembrane</keyword>
<keyword evidence="1" id="KW-1133">Transmembrane helix</keyword>
<dbReference type="Proteomes" id="UP000595792">
    <property type="component" value="Chromosome"/>
</dbReference>
<dbReference type="AlphaFoldDB" id="A0AAX1KP99"/>
<dbReference type="EMBL" id="CP065315">
    <property type="protein sequence ID" value="QQR07790.1"/>
    <property type="molecule type" value="Genomic_DNA"/>
</dbReference>
<evidence type="ECO:0008006" key="4">
    <source>
        <dbReference type="Google" id="ProtNLM"/>
    </source>
</evidence>
<keyword evidence="1" id="KW-0472">Membrane</keyword>